<dbReference type="Gene3D" id="3.10.20.90">
    <property type="entry name" value="Phosphatidylinositol 3-kinase Catalytic Subunit, Chain A, domain 1"/>
    <property type="match status" value="1"/>
</dbReference>
<protein>
    <recommendedName>
        <fullName evidence="3 8">Ubiquitin-like protein ATG12</fullName>
    </recommendedName>
</protein>
<proteinExistence type="inferred from homology"/>
<keyword evidence="8" id="KW-0813">Transport</keyword>
<keyword evidence="8" id="KW-0472">Membrane</keyword>
<dbReference type="eggNOG" id="KOG3439">
    <property type="taxonomic scope" value="Eukaryota"/>
</dbReference>
<evidence type="ECO:0000256" key="2">
    <source>
        <dbReference type="ARBA" id="ARBA00007778"/>
    </source>
</evidence>
<keyword evidence="4 8" id="KW-1017">Isopeptide bond</keyword>
<dbReference type="PANTHER" id="PTHR13385:SF0">
    <property type="entry name" value="UBIQUITIN-LIKE PROTEIN ATG12"/>
    <property type="match status" value="1"/>
</dbReference>
<organism evidence="10 11">
    <name type="scientific">Huiozyma naganishii (strain ATCC MYA-139 / BCRC 22969 / CBS 8797 / KCTC 17520 / NBRC 10181 / NCYC 3082 / Yp74L-3)</name>
    <name type="common">Yeast</name>
    <name type="synonym">Kazachstania naganishii</name>
    <dbReference type="NCBI Taxonomy" id="1071383"/>
    <lineage>
        <taxon>Eukaryota</taxon>
        <taxon>Fungi</taxon>
        <taxon>Dikarya</taxon>
        <taxon>Ascomycota</taxon>
        <taxon>Saccharomycotina</taxon>
        <taxon>Saccharomycetes</taxon>
        <taxon>Saccharomycetales</taxon>
        <taxon>Saccharomycetaceae</taxon>
        <taxon>Huiozyma</taxon>
    </lineage>
</organism>
<dbReference type="GO" id="GO:0000045">
    <property type="term" value="P:autophagosome assembly"/>
    <property type="evidence" value="ECO:0007669"/>
    <property type="project" value="EnsemblFungi"/>
</dbReference>
<dbReference type="GO" id="GO:0034274">
    <property type="term" value="C:Atg12-Atg5-Atg16 complex"/>
    <property type="evidence" value="ECO:0007669"/>
    <property type="project" value="EnsemblFungi"/>
</dbReference>
<dbReference type="GeneID" id="34528715"/>
<evidence type="ECO:0000256" key="7">
    <source>
        <dbReference type="ARBA" id="ARBA00023006"/>
    </source>
</evidence>
<dbReference type="GO" id="GO:0032258">
    <property type="term" value="P:cytoplasm to vacuole targeting by the Cvt pathway"/>
    <property type="evidence" value="ECO:0007669"/>
    <property type="project" value="EnsemblFungi"/>
</dbReference>
<dbReference type="GO" id="GO:0000422">
    <property type="term" value="P:autophagy of mitochondrion"/>
    <property type="evidence" value="ECO:0007669"/>
    <property type="project" value="EnsemblFungi"/>
</dbReference>
<dbReference type="RefSeq" id="XP_022467179.1">
    <property type="nucleotide sequence ID" value="XM_022610933.1"/>
</dbReference>
<evidence type="ECO:0000256" key="6">
    <source>
        <dbReference type="ARBA" id="ARBA00022927"/>
    </source>
</evidence>
<dbReference type="HOGENOM" id="CLU_106795_0_0_1"/>
<reference evidence="10 11" key="1">
    <citation type="journal article" date="2011" name="Proc. Natl. Acad. Sci. U.S.A.">
        <title>Evolutionary erosion of yeast sex chromosomes by mating-type switching accidents.</title>
        <authorList>
            <person name="Gordon J.L."/>
            <person name="Armisen D."/>
            <person name="Proux-Wera E."/>
            <person name="Oheigeartaigh S.S."/>
            <person name="Byrne K.P."/>
            <person name="Wolfe K.H."/>
        </authorList>
    </citation>
    <scope>NUCLEOTIDE SEQUENCE [LARGE SCALE GENOMIC DNA]</scope>
    <source>
        <strain evidence="11">ATCC MYA-139 / BCRC 22969 / CBS 8797 / CCRC 22969 / KCTC 17520 / NBRC 10181 / NCYC 3082</strain>
    </source>
</reference>
<dbReference type="GO" id="GO:0061723">
    <property type="term" value="P:glycophagy"/>
    <property type="evidence" value="ECO:0007669"/>
    <property type="project" value="TreeGrafter"/>
</dbReference>
<evidence type="ECO:0000256" key="3">
    <source>
        <dbReference type="ARBA" id="ARBA00015875"/>
    </source>
</evidence>
<dbReference type="Pfam" id="PF04110">
    <property type="entry name" value="APG12"/>
    <property type="match status" value="1"/>
</dbReference>
<dbReference type="InterPro" id="IPR007242">
    <property type="entry name" value="Atg12"/>
</dbReference>
<dbReference type="SUPFAM" id="SSF54236">
    <property type="entry name" value="Ubiquitin-like"/>
    <property type="match status" value="1"/>
</dbReference>
<dbReference type="AlphaFoldDB" id="J7RDI1"/>
<keyword evidence="5 8" id="KW-0833">Ubl conjugation pathway</keyword>
<dbReference type="OrthoDB" id="10003551at2759"/>
<evidence type="ECO:0000256" key="4">
    <source>
        <dbReference type="ARBA" id="ARBA00022499"/>
    </source>
</evidence>
<feature type="compositionally biased region" description="Polar residues" evidence="9">
    <location>
        <begin position="1"/>
        <end position="16"/>
    </location>
</feature>
<reference evidence="11" key="2">
    <citation type="submission" date="2012-08" db="EMBL/GenBank/DDBJ databases">
        <title>Genome sequence of Kazachstania naganishii.</title>
        <authorList>
            <person name="Gordon J.L."/>
            <person name="Armisen D."/>
            <person name="Proux-Wera E."/>
            <person name="OhEigeartaigh S.S."/>
            <person name="Byrne K.P."/>
            <person name="Wolfe K.H."/>
        </authorList>
    </citation>
    <scope>NUCLEOTIDE SEQUENCE [LARGE SCALE GENOMIC DNA]</scope>
    <source>
        <strain evidence="11">ATCC MYA-139 / BCRC 22969 / CBS 8797 / CCRC 22969 / KCTC 17520 / NBRC 10181 / NCYC 3082</strain>
    </source>
</reference>
<evidence type="ECO:0000256" key="8">
    <source>
        <dbReference type="RuleBase" id="RU361201"/>
    </source>
</evidence>
<dbReference type="GO" id="GO:0031386">
    <property type="term" value="F:protein tag activity"/>
    <property type="evidence" value="ECO:0007669"/>
    <property type="project" value="EnsemblFungi"/>
</dbReference>
<keyword evidence="6 8" id="KW-0653">Protein transport</keyword>
<dbReference type="GO" id="GO:0034045">
    <property type="term" value="C:phagophore assembly site membrane"/>
    <property type="evidence" value="ECO:0007669"/>
    <property type="project" value="UniProtKB-SubCell"/>
</dbReference>
<feature type="compositionally biased region" description="Basic and acidic residues" evidence="9">
    <location>
        <begin position="61"/>
        <end position="72"/>
    </location>
</feature>
<evidence type="ECO:0000313" key="10">
    <source>
        <dbReference type="EMBL" id="CCK72935.1"/>
    </source>
</evidence>
<dbReference type="GO" id="GO:0005829">
    <property type="term" value="C:cytosol"/>
    <property type="evidence" value="ECO:0007669"/>
    <property type="project" value="EnsemblFungi"/>
</dbReference>
<dbReference type="PANTHER" id="PTHR13385">
    <property type="entry name" value="AUTOPHAGY PROTEIN 12"/>
    <property type="match status" value="1"/>
</dbReference>
<evidence type="ECO:0000256" key="9">
    <source>
        <dbReference type="SAM" id="MobiDB-lite"/>
    </source>
</evidence>
<dbReference type="GO" id="GO:0008047">
    <property type="term" value="F:enzyme activator activity"/>
    <property type="evidence" value="ECO:0007669"/>
    <property type="project" value="EnsemblFungi"/>
</dbReference>
<keyword evidence="7 8" id="KW-0072">Autophagy</keyword>
<dbReference type="InterPro" id="IPR029071">
    <property type="entry name" value="Ubiquitin-like_domsf"/>
</dbReference>
<gene>
    <name evidence="10" type="primary">KNAG0M00820</name>
    <name evidence="10" type="ordered locus">KNAG_0M00820</name>
</gene>
<feature type="region of interest" description="Disordered" evidence="9">
    <location>
        <begin position="1"/>
        <end position="28"/>
    </location>
</feature>
<sequence>MSQRLIESESESGTDQSEVRDPSDGVKNKLEDYTRRLSQLGLDLDSDSNSNSNSSSFMVEEAQKQKTVDHQLTKQGTPGGKITIRFQPIGAISAVRPAACKISAEQHFSAVVLFLKRRVKVDTVFCYISNSFAPSPQQQVGDLWRQFKVNDELIVCYCATVAFG</sequence>
<keyword evidence="11" id="KW-1185">Reference proteome</keyword>
<dbReference type="STRING" id="1071383.J7RDI1"/>
<feature type="compositionally biased region" description="Low complexity" evidence="9">
    <location>
        <begin position="40"/>
        <end position="56"/>
    </location>
</feature>
<comment type="function">
    <text evidence="8">Ubiquitin-like protein involved in cytoplasm to vacuole transport (Cvt), autophagy vesicles formation, mitophagy, and nucleophagy.</text>
</comment>
<dbReference type="CDD" id="cd01612">
    <property type="entry name" value="Ubl_ATG12"/>
    <property type="match status" value="1"/>
</dbReference>
<dbReference type="GO" id="GO:0097352">
    <property type="term" value="P:autophagosome maturation"/>
    <property type="evidence" value="ECO:0007669"/>
    <property type="project" value="TreeGrafter"/>
</dbReference>
<dbReference type="EMBL" id="HE978326">
    <property type="protein sequence ID" value="CCK72935.1"/>
    <property type="molecule type" value="Genomic_DNA"/>
</dbReference>
<accession>J7RDI1</accession>
<feature type="compositionally biased region" description="Basic and acidic residues" evidence="9">
    <location>
        <begin position="17"/>
        <end position="28"/>
    </location>
</feature>
<name>J7RDI1_HUIN7</name>
<dbReference type="GO" id="GO:0000421">
    <property type="term" value="C:autophagosome membrane"/>
    <property type="evidence" value="ECO:0007669"/>
    <property type="project" value="TreeGrafter"/>
</dbReference>
<evidence type="ECO:0000313" key="11">
    <source>
        <dbReference type="Proteomes" id="UP000006310"/>
    </source>
</evidence>
<comment type="subunit">
    <text evidence="8">Forms a conjugate with ATG5.</text>
</comment>
<evidence type="ECO:0000256" key="1">
    <source>
        <dbReference type="ARBA" id="ARBA00004623"/>
    </source>
</evidence>
<comment type="subcellular location">
    <subcellularLocation>
        <location evidence="1 8">Preautophagosomal structure membrane</location>
        <topology evidence="1 8">Peripheral membrane protein</topology>
    </subcellularLocation>
</comment>
<dbReference type="GO" id="GO:0034727">
    <property type="term" value="P:piecemeal microautophagy of the nucleus"/>
    <property type="evidence" value="ECO:0007669"/>
    <property type="project" value="EnsemblFungi"/>
</dbReference>
<dbReference type="GO" id="GO:0019776">
    <property type="term" value="F:Atg8-family ligase activity"/>
    <property type="evidence" value="ECO:0007669"/>
    <property type="project" value="EnsemblFungi"/>
</dbReference>
<evidence type="ECO:0000256" key="5">
    <source>
        <dbReference type="ARBA" id="ARBA00022786"/>
    </source>
</evidence>
<comment type="similarity">
    <text evidence="2 8">Belongs to the ATG12 family.</text>
</comment>
<dbReference type="KEGG" id="kng:KNAG_0M00820"/>
<feature type="region of interest" description="Disordered" evidence="9">
    <location>
        <begin position="40"/>
        <end position="74"/>
    </location>
</feature>
<dbReference type="OMA" id="NIGELWM"/>
<dbReference type="Proteomes" id="UP000006310">
    <property type="component" value="Chromosome 13"/>
</dbReference>